<evidence type="ECO:0000256" key="6">
    <source>
        <dbReference type="ARBA" id="ARBA00022741"/>
    </source>
</evidence>
<gene>
    <name evidence="17" type="primary">nnrD</name>
    <name evidence="18" type="synonym">nnrE</name>
    <name evidence="22" type="ORF">COA96_10845</name>
</gene>
<feature type="binding site" evidence="17">
    <location>
        <position position="462"/>
    </location>
    <ligand>
        <name>(6S)-NADPHX</name>
        <dbReference type="ChEBI" id="CHEBI:64076"/>
    </ligand>
</feature>
<dbReference type="GO" id="GO:0052856">
    <property type="term" value="F:NAD(P)HX epimerase activity"/>
    <property type="evidence" value="ECO:0007669"/>
    <property type="project" value="UniProtKB-UniRule"/>
</dbReference>
<evidence type="ECO:0000256" key="3">
    <source>
        <dbReference type="ARBA" id="ARBA00006001"/>
    </source>
</evidence>
<dbReference type="HAMAP" id="MF_01966">
    <property type="entry name" value="NADHX_epimerase"/>
    <property type="match status" value="1"/>
</dbReference>
<dbReference type="InterPro" id="IPR000631">
    <property type="entry name" value="CARKD"/>
</dbReference>
<dbReference type="EC" id="4.2.1.136" evidence="19"/>
<keyword evidence="6 17" id="KW-0547">Nucleotide-binding</keyword>
<evidence type="ECO:0000256" key="7">
    <source>
        <dbReference type="ARBA" id="ARBA00022840"/>
    </source>
</evidence>
<evidence type="ECO:0000256" key="4">
    <source>
        <dbReference type="ARBA" id="ARBA00009524"/>
    </source>
</evidence>
<dbReference type="Pfam" id="PF03853">
    <property type="entry name" value="YjeF_N"/>
    <property type="match status" value="1"/>
</dbReference>
<dbReference type="Pfam" id="PF01256">
    <property type="entry name" value="Carb_kinase"/>
    <property type="match status" value="1"/>
</dbReference>
<feature type="binding site" evidence="17">
    <location>
        <position position="334"/>
    </location>
    <ligand>
        <name>(6S)-NADPHX</name>
        <dbReference type="ChEBI" id="CHEBI:64076"/>
    </ligand>
</feature>
<evidence type="ECO:0000256" key="11">
    <source>
        <dbReference type="ARBA" id="ARBA00023235"/>
    </source>
</evidence>
<evidence type="ECO:0000256" key="15">
    <source>
        <dbReference type="ARBA" id="ARBA00048238"/>
    </source>
</evidence>
<feature type="binding site" evidence="18">
    <location>
        <position position="134"/>
    </location>
    <ligand>
        <name>K(+)</name>
        <dbReference type="ChEBI" id="CHEBI:29103"/>
    </ligand>
</feature>
<dbReference type="PANTHER" id="PTHR12592">
    <property type="entry name" value="ATP-DEPENDENT (S)-NAD(P)H-HYDRATE DEHYDRATASE FAMILY MEMBER"/>
    <property type="match status" value="1"/>
</dbReference>
<dbReference type="GO" id="GO:0046496">
    <property type="term" value="P:nicotinamide nucleotide metabolic process"/>
    <property type="evidence" value="ECO:0007669"/>
    <property type="project" value="UniProtKB-UniRule"/>
</dbReference>
<comment type="similarity">
    <text evidence="3 19">In the N-terminal section; belongs to the NnrE/AIBP family.</text>
</comment>
<comment type="catalytic activity">
    <reaction evidence="15 17 19">
        <text>(6S)-NADHX + ADP = AMP + phosphate + NADH + H(+)</text>
        <dbReference type="Rhea" id="RHEA:32223"/>
        <dbReference type="ChEBI" id="CHEBI:15378"/>
        <dbReference type="ChEBI" id="CHEBI:43474"/>
        <dbReference type="ChEBI" id="CHEBI:57945"/>
        <dbReference type="ChEBI" id="CHEBI:64074"/>
        <dbReference type="ChEBI" id="CHEBI:456215"/>
        <dbReference type="ChEBI" id="CHEBI:456216"/>
        <dbReference type="EC" id="4.2.1.136"/>
    </reaction>
</comment>
<dbReference type="PANTHER" id="PTHR12592:SF0">
    <property type="entry name" value="ATP-DEPENDENT (S)-NAD(P)H-HYDRATE DEHYDRATASE"/>
    <property type="match status" value="1"/>
</dbReference>
<dbReference type="SUPFAM" id="SSF64153">
    <property type="entry name" value="YjeF N-terminal domain-like"/>
    <property type="match status" value="1"/>
</dbReference>
<accession>A0A2A5AYE6</accession>
<comment type="function">
    <text evidence="14 19">Bifunctional enzyme that catalyzes the epimerization of the S- and R-forms of NAD(P)HX and the dehydration of the S-form of NAD(P)HX at the expense of ADP, which is converted to AMP. This allows the repair of both epimers of NAD(P)HX, a damaged form of NAD(P)H that is a result of enzymatic or heat-dependent hydration.</text>
</comment>
<protein>
    <recommendedName>
        <fullName evidence="19">Bifunctional NAD(P)H-hydrate repair enzyme</fullName>
    </recommendedName>
    <alternativeName>
        <fullName evidence="19">Nicotinamide nucleotide repair protein</fullName>
    </alternativeName>
    <domain>
        <recommendedName>
            <fullName evidence="19">ADP-dependent (S)-NAD(P)H-hydrate dehydratase</fullName>
            <ecNumber evidence="19">4.2.1.136</ecNumber>
        </recommendedName>
        <alternativeName>
            <fullName evidence="19">ADP-dependent NAD(P)HX dehydratase</fullName>
        </alternativeName>
    </domain>
    <domain>
        <recommendedName>
            <fullName evidence="19">NAD(P)H-hydrate epimerase</fullName>
            <ecNumber evidence="19">5.1.99.6</ecNumber>
        </recommendedName>
    </domain>
</protein>
<comment type="subunit">
    <text evidence="17">Homotetramer.</text>
</comment>
<comment type="catalytic activity">
    <reaction evidence="2 18 19">
        <text>(6R)-NADPHX = (6S)-NADPHX</text>
        <dbReference type="Rhea" id="RHEA:32227"/>
        <dbReference type="ChEBI" id="CHEBI:64076"/>
        <dbReference type="ChEBI" id="CHEBI:64077"/>
        <dbReference type="EC" id="5.1.99.6"/>
    </reaction>
</comment>
<evidence type="ECO:0000256" key="5">
    <source>
        <dbReference type="ARBA" id="ARBA00022723"/>
    </source>
</evidence>
<comment type="similarity">
    <text evidence="4 19">In the C-terminal section; belongs to the NnrD/CARKD family.</text>
</comment>
<keyword evidence="8 17" id="KW-0521">NADP</keyword>
<comment type="function">
    <text evidence="17">Catalyzes the dehydration of the S-form of NAD(P)HX at the expense of ADP, which is converted to AMP. Together with NAD(P)HX epimerase, which catalyzes the epimerization of the S- and R-forms, the enzyme allows the repair of both epimers of NAD(P)HX, a damaged form of NAD(P)H that is a result of enzymatic or heat-dependent hydration.</text>
</comment>
<keyword evidence="5 18" id="KW-0479">Metal-binding</keyword>
<comment type="similarity">
    <text evidence="17">Belongs to the NnrD/CARKD family.</text>
</comment>
<evidence type="ECO:0000256" key="17">
    <source>
        <dbReference type="HAMAP-Rule" id="MF_01965"/>
    </source>
</evidence>
<dbReference type="Gene3D" id="3.40.50.10260">
    <property type="entry name" value="YjeF N-terminal domain"/>
    <property type="match status" value="1"/>
</dbReference>
<evidence type="ECO:0000313" key="23">
    <source>
        <dbReference type="Proteomes" id="UP000218327"/>
    </source>
</evidence>
<feature type="binding site" evidence="17">
    <location>
        <position position="461"/>
    </location>
    <ligand>
        <name>AMP</name>
        <dbReference type="ChEBI" id="CHEBI:456215"/>
    </ligand>
</feature>
<feature type="binding site" evidence="18">
    <location>
        <position position="149"/>
    </location>
    <ligand>
        <name>(6S)-NADPHX</name>
        <dbReference type="ChEBI" id="CHEBI:64076"/>
    </ligand>
</feature>
<dbReference type="Gene3D" id="3.40.1190.20">
    <property type="match status" value="1"/>
</dbReference>
<evidence type="ECO:0000259" key="20">
    <source>
        <dbReference type="PROSITE" id="PS51383"/>
    </source>
</evidence>
<evidence type="ECO:0000256" key="19">
    <source>
        <dbReference type="PIRNR" id="PIRNR017184"/>
    </source>
</evidence>
<dbReference type="PROSITE" id="PS01050">
    <property type="entry name" value="YJEF_C_2"/>
    <property type="match status" value="1"/>
</dbReference>
<feature type="binding site" evidence="18">
    <location>
        <position position="170"/>
    </location>
    <ligand>
        <name>K(+)</name>
        <dbReference type="ChEBI" id="CHEBI:29103"/>
    </ligand>
</feature>
<dbReference type="PROSITE" id="PS51385">
    <property type="entry name" value="YJEF_N"/>
    <property type="match status" value="1"/>
</dbReference>
<comment type="similarity">
    <text evidence="18">Belongs to the NnrE/AIBP family.</text>
</comment>
<keyword evidence="7 17" id="KW-0067">ATP-binding</keyword>
<comment type="function">
    <text evidence="18">Catalyzes the epimerization of the S- and R-forms of NAD(P)HX, a damaged form of NAD(P)H that is a result of enzymatic or heat-dependent hydration. This is a prerequisite for the S-specific NAD(P)H-hydrate dehydratase to allow the repair of both epimers of NAD(P)HX.</text>
</comment>
<dbReference type="InterPro" id="IPR017953">
    <property type="entry name" value="Carbohydrate_kinase_pred_CS"/>
</dbReference>
<comment type="caution">
    <text evidence="18">Lacks conserved residue(s) required for the propagation of feature annotation.</text>
</comment>
<dbReference type="GO" id="GO:0005524">
    <property type="term" value="F:ATP binding"/>
    <property type="evidence" value="ECO:0007669"/>
    <property type="project" value="UniProtKB-UniRule"/>
</dbReference>
<dbReference type="GO" id="GO:0046872">
    <property type="term" value="F:metal ion binding"/>
    <property type="evidence" value="ECO:0007669"/>
    <property type="project" value="UniProtKB-UniRule"/>
</dbReference>
<proteinExistence type="inferred from homology"/>
<evidence type="ECO:0000256" key="1">
    <source>
        <dbReference type="ARBA" id="ARBA00000013"/>
    </source>
</evidence>
<sequence length="522" mass="55813">MDFSTRLPRKLYRADQIRKLDQIAIEEFGISGFNLMHTAATVAFNTLLEKWPQTRYVQIFAGSGNNAGDGYIVAGLAHDQGIGVEVIQLSDPQKLQGDAKKAWQWAQQRQVEMAGFSNFNPQRQTEHANTVIVDALLGTGLDRAVAGDYKSAIEYINSTSSPVVAIDIPSGLSADTGQSFGTTVIADLTITFIAMKQGMLTNEGRDFVGEIIYHDLDVPKEVFQADSAPLPSATRIDINYISHNLRPRARSSHKGTHGHVLIMGGDYSYGGAVIMAAEAAQRSGAGLVSVITRSTHRSAMLARRPEIMVVGTEDESPQLDSVLSKASVIVIGPGLGRSMWGRELLQQALSTQMANKTPLVIDADALHLLAGKNHQGQTSAGSNIKRDNWILTPHPGEAAALLNCSIAEIQADRFLAVRNLNKTWGGVCLLKGSGSLICADQQQSLFLSSEGNAGMASGGMGDVLSGLVASLVAQGLSLEQSLCSAVCIHGEAADLSMEANGQRGMVATDLFPYIRQLVNPVF</sequence>
<feature type="binding site" evidence="18">
    <location>
        <position position="167"/>
    </location>
    <ligand>
        <name>(6S)-NADPHX</name>
        <dbReference type="ChEBI" id="CHEBI:64076"/>
    </ligand>
</feature>
<keyword evidence="11 18" id="KW-0413">Isomerase</keyword>
<dbReference type="CDD" id="cd01171">
    <property type="entry name" value="YXKO-related"/>
    <property type="match status" value="1"/>
</dbReference>
<feature type="domain" description="YjeF N-terminal" evidence="21">
    <location>
        <begin position="17"/>
        <end position="224"/>
    </location>
</feature>
<dbReference type="EMBL" id="NVVJ01000033">
    <property type="protein sequence ID" value="PCJ23866.1"/>
    <property type="molecule type" value="Genomic_DNA"/>
</dbReference>
<dbReference type="InterPro" id="IPR036652">
    <property type="entry name" value="YjeF_N_dom_sf"/>
</dbReference>
<dbReference type="Proteomes" id="UP000218327">
    <property type="component" value="Unassembled WGS sequence"/>
</dbReference>
<feature type="domain" description="YjeF C-terminal" evidence="20">
    <location>
        <begin position="237"/>
        <end position="521"/>
    </location>
</feature>
<dbReference type="SUPFAM" id="SSF53613">
    <property type="entry name" value="Ribokinase-like"/>
    <property type="match status" value="1"/>
</dbReference>
<evidence type="ECO:0000313" key="22">
    <source>
        <dbReference type="EMBL" id="PCJ23866.1"/>
    </source>
</evidence>
<keyword evidence="9 18" id="KW-0630">Potassium</keyword>
<evidence type="ECO:0000256" key="16">
    <source>
        <dbReference type="ARBA" id="ARBA00049209"/>
    </source>
</evidence>
<comment type="caution">
    <text evidence="22">The sequence shown here is derived from an EMBL/GenBank/DDBJ whole genome shotgun (WGS) entry which is preliminary data.</text>
</comment>
<dbReference type="NCBIfam" id="TIGR00197">
    <property type="entry name" value="yjeF_nterm"/>
    <property type="match status" value="1"/>
</dbReference>
<dbReference type="EC" id="5.1.99.6" evidence="19"/>
<dbReference type="GO" id="GO:0052855">
    <property type="term" value="F:ADP-dependent NAD(P)H-hydrate dehydratase activity"/>
    <property type="evidence" value="ECO:0007669"/>
    <property type="project" value="UniProtKB-UniRule"/>
</dbReference>
<comment type="catalytic activity">
    <reaction evidence="16 17 19">
        <text>(6S)-NADPHX + ADP = AMP + phosphate + NADPH + H(+)</text>
        <dbReference type="Rhea" id="RHEA:32235"/>
        <dbReference type="ChEBI" id="CHEBI:15378"/>
        <dbReference type="ChEBI" id="CHEBI:43474"/>
        <dbReference type="ChEBI" id="CHEBI:57783"/>
        <dbReference type="ChEBI" id="CHEBI:64076"/>
        <dbReference type="ChEBI" id="CHEBI:456215"/>
        <dbReference type="ChEBI" id="CHEBI:456216"/>
        <dbReference type="EC" id="4.2.1.136"/>
    </reaction>
</comment>
<evidence type="ECO:0000256" key="9">
    <source>
        <dbReference type="ARBA" id="ARBA00022958"/>
    </source>
</evidence>
<dbReference type="PIRSF" id="PIRSF017184">
    <property type="entry name" value="Nnr"/>
    <property type="match status" value="1"/>
</dbReference>
<comment type="cofactor">
    <cofactor evidence="17">
        <name>Mg(2+)</name>
        <dbReference type="ChEBI" id="CHEBI:18420"/>
    </cofactor>
</comment>
<reference evidence="23" key="1">
    <citation type="submission" date="2017-08" db="EMBL/GenBank/DDBJ databases">
        <title>A dynamic microbial community with high functional redundancy inhabits the cold, oxic subseafloor aquifer.</title>
        <authorList>
            <person name="Tully B.J."/>
            <person name="Wheat C.G."/>
            <person name="Glazer B.T."/>
            <person name="Huber J.A."/>
        </authorList>
    </citation>
    <scope>NUCLEOTIDE SEQUENCE [LARGE SCALE GENOMIC DNA]</scope>
</reference>
<evidence type="ECO:0000259" key="21">
    <source>
        <dbReference type="PROSITE" id="PS51385"/>
    </source>
</evidence>
<evidence type="ECO:0000256" key="8">
    <source>
        <dbReference type="ARBA" id="ARBA00022857"/>
    </source>
</evidence>
<comment type="catalytic activity">
    <reaction evidence="1 18 19">
        <text>(6R)-NADHX = (6S)-NADHX</text>
        <dbReference type="Rhea" id="RHEA:32215"/>
        <dbReference type="ChEBI" id="CHEBI:64074"/>
        <dbReference type="ChEBI" id="CHEBI:64075"/>
        <dbReference type="EC" id="5.1.99.6"/>
    </reaction>
</comment>
<feature type="binding site" evidence="17">
    <location>
        <position position="394"/>
    </location>
    <ligand>
        <name>(6S)-NADPHX</name>
        <dbReference type="ChEBI" id="CHEBI:64076"/>
    </ligand>
</feature>
<keyword evidence="10 17" id="KW-0520">NAD</keyword>
<dbReference type="AlphaFoldDB" id="A0A2A5AYE6"/>
<evidence type="ECO:0000256" key="2">
    <source>
        <dbReference type="ARBA" id="ARBA00000909"/>
    </source>
</evidence>
<dbReference type="InterPro" id="IPR030677">
    <property type="entry name" value="Nnr"/>
</dbReference>
<keyword evidence="12 17" id="KW-0456">Lyase</keyword>
<organism evidence="22 23">
    <name type="scientific">SAR86 cluster bacterium</name>
    <dbReference type="NCBI Taxonomy" id="2030880"/>
    <lineage>
        <taxon>Bacteria</taxon>
        <taxon>Pseudomonadati</taxon>
        <taxon>Pseudomonadota</taxon>
        <taxon>Gammaproteobacteria</taxon>
        <taxon>SAR86 cluster</taxon>
    </lineage>
</organism>
<dbReference type="InterPro" id="IPR004443">
    <property type="entry name" value="YjeF_N_dom"/>
</dbReference>
<keyword evidence="13" id="KW-0511">Multifunctional enzyme</keyword>
<dbReference type="NCBIfam" id="TIGR00196">
    <property type="entry name" value="yjeF_cterm"/>
    <property type="match status" value="1"/>
</dbReference>
<dbReference type="PROSITE" id="PS51383">
    <property type="entry name" value="YJEF_C_3"/>
    <property type="match status" value="1"/>
</dbReference>
<feature type="binding site" evidence="17">
    <location>
        <position position="272"/>
    </location>
    <ligand>
        <name>(6S)-NADPHX</name>
        <dbReference type="ChEBI" id="CHEBI:64076"/>
    </ligand>
</feature>
<evidence type="ECO:0000256" key="18">
    <source>
        <dbReference type="HAMAP-Rule" id="MF_01966"/>
    </source>
</evidence>
<evidence type="ECO:0000256" key="12">
    <source>
        <dbReference type="ARBA" id="ARBA00023239"/>
    </source>
</evidence>
<dbReference type="InterPro" id="IPR029056">
    <property type="entry name" value="Ribokinase-like"/>
</dbReference>
<dbReference type="GO" id="GO:0110051">
    <property type="term" value="P:metabolite repair"/>
    <property type="evidence" value="ECO:0007669"/>
    <property type="project" value="TreeGrafter"/>
</dbReference>
<dbReference type="HAMAP" id="MF_01965">
    <property type="entry name" value="NADHX_dehydratase"/>
    <property type="match status" value="1"/>
</dbReference>
<feature type="binding site" evidence="18">
    <location>
        <begin position="138"/>
        <end position="144"/>
    </location>
    <ligand>
        <name>(6S)-NADPHX</name>
        <dbReference type="ChEBI" id="CHEBI:64076"/>
    </ligand>
</feature>
<comment type="cofactor">
    <cofactor evidence="18 19">
        <name>K(+)</name>
        <dbReference type="ChEBI" id="CHEBI:29103"/>
    </cofactor>
    <text evidence="18 19">Binds 1 potassium ion per subunit.</text>
</comment>
<evidence type="ECO:0000256" key="13">
    <source>
        <dbReference type="ARBA" id="ARBA00023268"/>
    </source>
</evidence>
<evidence type="ECO:0000256" key="10">
    <source>
        <dbReference type="ARBA" id="ARBA00023027"/>
    </source>
</evidence>
<feature type="binding site" evidence="17">
    <location>
        <begin position="431"/>
        <end position="435"/>
    </location>
    <ligand>
        <name>AMP</name>
        <dbReference type="ChEBI" id="CHEBI:456215"/>
    </ligand>
</feature>
<feature type="binding site" evidence="18">
    <location>
        <position position="66"/>
    </location>
    <ligand>
        <name>K(+)</name>
        <dbReference type="ChEBI" id="CHEBI:29103"/>
    </ligand>
</feature>
<evidence type="ECO:0000256" key="14">
    <source>
        <dbReference type="ARBA" id="ARBA00025153"/>
    </source>
</evidence>
<name>A0A2A5AYE6_9GAMM</name>